<dbReference type="SUPFAM" id="SSF50475">
    <property type="entry name" value="FMN-binding split barrel"/>
    <property type="match status" value="1"/>
</dbReference>
<gene>
    <name evidence="4" type="ORF">J2Z30_005002</name>
    <name evidence="3" type="ORF">SIRAN3501</name>
</gene>
<dbReference type="RefSeq" id="WP_044570095.1">
    <property type="nucleotide sequence ID" value="NZ_BAABDR010000011.1"/>
</dbReference>
<reference evidence="4 5" key="2">
    <citation type="submission" date="2021-03" db="EMBL/GenBank/DDBJ databases">
        <title>Genomic Encyclopedia of Type Strains, Phase IV (KMG-IV): sequencing the most valuable type-strain genomes for metagenomic binning, comparative biology and taxonomic classification.</title>
        <authorList>
            <person name="Goeker M."/>
        </authorList>
    </citation>
    <scope>NUCLEOTIDE SEQUENCE [LARGE SCALE GENOMIC DNA]</scope>
    <source>
        <strain evidence="4 5">DSM 41954</strain>
    </source>
</reference>
<dbReference type="AlphaFoldDB" id="A0A060ZLN5"/>
<reference evidence="3" key="1">
    <citation type="submission" date="2014-05" db="EMBL/GenBank/DDBJ databases">
        <authorList>
            <person name="Horn Fabian"/>
        </authorList>
    </citation>
    <scope>NUCLEOTIDE SEQUENCE</scope>
</reference>
<organism evidence="3">
    <name type="scientific">Streptomyces iranensis</name>
    <dbReference type="NCBI Taxonomy" id="576784"/>
    <lineage>
        <taxon>Bacteria</taxon>
        <taxon>Bacillati</taxon>
        <taxon>Actinomycetota</taxon>
        <taxon>Actinomycetes</taxon>
        <taxon>Kitasatosporales</taxon>
        <taxon>Streptomycetaceae</taxon>
        <taxon>Streptomyces</taxon>
        <taxon>Streptomyces violaceusniger group</taxon>
    </lineage>
</organism>
<accession>A0A060ZLN5</accession>
<dbReference type="HOGENOM" id="CLU_115408_0_0_11"/>
<dbReference type="EMBL" id="JAGGLR010000013">
    <property type="protein sequence ID" value="MBP2063981.1"/>
    <property type="molecule type" value="Genomic_DNA"/>
</dbReference>
<proteinExistence type="predicted"/>
<name>A0A060ZLN5_9ACTN</name>
<dbReference type="Proteomes" id="UP000756710">
    <property type="component" value="Unassembled WGS sequence"/>
</dbReference>
<dbReference type="Gene3D" id="2.30.110.10">
    <property type="entry name" value="Electron Transport, Fmn-binding Protein, Chain A"/>
    <property type="match status" value="1"/>
</dbReference>
<dbReference type="InterPro" id="IPR052019">
    <property type="entry name" value="F420H2_bilvrd_red/Heme_oxyg"/>
</dbReference>
<dbReference type="GO" id="GO:0070967">
    <property type="term" value="F:coenzyme F420 binding"/>
    <property type="evidence" value="ECO:0007669"/>
    <property type="project" value="TreeGrafter"/>
</dbReference>
<feature type="domain" description="Pyridoxamine 5'-phosphate oxidase N-terminal" evidence="2">
    <location>
        <begin position="26"/>
        <end position="152"/>
    </location>
</feature>
<dbReference type="Pfam" id="PF01243">
    <property type="entry name" value="PNPOx_N"/>
    <property type="match status" value="1"/>
</dbReference>
<dbReference type="PANTHER" id="PTHR35176:SF4">
    <property type="entry name" value="PYRIDOXAMINE 5'-PHOSPHATE OXIDASE-RELATED FMN-BINDING"/>
    <property type="match status" value="1"/>
</dbReference>
<dbReference type="PANTHER" id="PTHR35176">
    <property type="entry name" value="HEME OXYGENASE HI_0854-RELATED"/>
    <property type="match status" value="1"/>
</dbReference>
<evidence type="ECO:0000313" key="5">
    <source>
        <dbReference type="Proteomes" id="UP000756710"/>
    </source>
</evidence>
<protein>
    <submittedName>
        <fullName evidence="3">FMN-binding pyridoxamine 5'-phosphate oxidase-related protein</fullName>
    </submittedName>
    <submittedName>
        <fullName evidence="4">Nitroimidazol reductase NimA-like FMN-containing flavoprotein (Pyridoxamine 5'-phosphate oxidase superfamily)</fullName>
    </submittedName>
</protein>
<keyword evidence="5" id="KW-1185">Reference proteome</keyword>
<evidence type="ECO:0000313" key="4">
    <source>
        <dbReference type="EMBL" id="MBP2063981.1"/>
    </source>
</evidence>
<dbReference type="InterPro" id="IPR012349">
    <property type="entry name" value="Split_barrel_FMN-bd"/>
</dbReference>
<dbReference type="EMBL" id="LK022848">
    <property type="protein sequence ID" value="CDR06619.1"/>
    <property type="molecule type" value="Genomic_DNA"/>
</dbReference>
<dbReference type="InterPro" id="IPR011576">
    <property type="entry name" value="Pyridox_Oxase_N"/>
</dbReference>
<sequence>MITEHEPQTALDTRFSSPDATAIAWPEGRAGLAAAELYWLSTVRRDGRPHVTPLIAVWLDGALCFCTGPAEQKARNLAHNPRCALTTGAGVLREGLDLVVEGAAEPVRDDATLRRIAAAYVEKYGEEWTFQVRDGAFHHEGHEALVFRVAPATAFGFRKGEYGQTRWRF</sequence>
<dbReference type="GO" id="GO:0016627">
    <property type="term" value="F:oxidoreductase activity, acting on the CH-CH group of donors"/>
    <property type="evidence" value="ECO:0007669"/>
    <property type="project" value="TreeGrafter"/>
</dbReference>
<keyword evidence="1" id="KW-0560">Oxidoreductase</keyword>
<dbReference type="GO" id="GO:0005829">
    <property type="term" value="C:cytosol"/>
    <property type="evidence" value="ECO:0007669"/>
    <property type="project" value="TreeGrafter"/>
</dbReference>
<evidence type="ECO:0000313" key="3">
    <source>
        <dbReference type="EMBL" id="CDR06619.1"/>
    </source>
</evidence>
<evidence type="ECO:0000256" key="1">
    <source>
        <dbReference type="ARBA" id="ARBA00023002"/>
    </source>
</evidence>
<evidence type="ECO:0000259" key="2">
    <source>
        <dbReference type="Pfam" id="PF01243"/>
    </source>
</evidence>